<evidence type="ECO:0000313" key="4">
    <source>
        <dbReference type="Proteomes" id="UP000487268"/>
    </source>
</evidence>
<name>A0A7K0BR10_9ACTN</name>
<dbReference type="OrthoDB" id="4894058at2"/>
<evidence type="ECO:0000256" key="2">
    <source>
        <dbReference type="SAM" id="Phobius"/>
    </source>
</evidence>
<dbReference type="SUPFAM" id="SSF110296">
    <property type="entry name" value="Oligoxyloglucan reducing end-specific cellobiohydrolase"/>
    <property type="match status" value="1"/>
</dbReference>
<gene>
    <name evidence="3" type="ORF">ACRB68_14040</name>
</gene>
<dbReference type="SUPFAM" id="SSF50939">
    <property type="entry name" value="Sialidases"/>
    <property type="match status" value="2"/>
</dbReference>
<keyword evidence="2" id="KW-0472">Membrane</keyword>
<dbReference type="Gene3D" id="2.120.10.10">
    <property type="match status" value="2"/>
</dbReference>
<protein>
    <submittedName>
        <fullName evidence="3">Uncharacterized protein</fullName>
    </submittedName>
</protein>
<evidence type="ECO:0000313" key="3">
    <source>
        <dbReference type="EMBL" id="MQY03362.1"/>
    </source>
</evidence>
<keyword evidence="2" id="KW-1133">Transmembrane helix</keyword>
<reference evidence="3 4" key="1">
    <citation type="submission" date="2019-10" db="EMBL/GenBank/DDBJ databases">
        <title>Actinomadura rubteroloni sp. nov. and Actinomadura macrotermitis sp. nov., isolated from the gut of fungus growing-termite Macrotermes natalensis.</title>
        <authorList>
            <person name="Benndorf R."/>
            <person name="Martin K."/>
            <person name="Kuefner M."/>
            <person name="De Beer W."/>
            <person name="Kaster A.-K."/>
            <person name="Vollmers J."/>
            <person name="Poulsen M."/>
            <person name="Beemelmanns C."/>
        </authorList>
    </citation>
    <scope>NUCLEOTIDE SEQUENCE [LARGE SCALE GENOMIC DNA]</scope>
    <source>
        <strain evidence="3 4">RB68</strain>
    </source>
</reference>
<dbReference type="RefSeq" id="WP_153531312.1">
    <property type="nucleotide sequence ID" value="NZ_WEGH01000001.1"/>
</dbReference>
<sequence>MTARSPEQDGAFLEREDAGGEDLGAANASRQARHRLSFEEDAKPAASPWLHSAEVWERAGLAWFEGEEKAPFPLVLAPARGRSRRRPAIAAAAAAAVALAVAAAGGGAYALMDGGETGPAAPALTVADDSFAADPAARADGLVQDLAAVAASGGTLVAAGGEVEGDGRARAQFLVSAGKGWQPAAVRGADGAEPLPGARPRLLAGGAGRWAALGADPAGAVTAWTSHDARTWTAAPGGAAFGPADRVAALARTATGFVAVGAAKGRAVVWTSADGRAWRRDERPADVTGLDRVAASGDVLVAHGTFARLTSRTAGKGKKKRKVSVVSRGEALWRSEDGGATWTALPGPGAASGPVAGPGGFVAVREAQRSTGRGKRRATTRYGAVVTSPDGRAWTPAGEIGVPGYAGTERLAGAGGGFAALVRGAGGTHVLLRSQDGRAWRPDVSLGGPAQAPAPAVGDLAVADGGVPVLAGRAGDDPYLMFNGPVDLRGVPGAVRPERTVAAVASGGGRTVAVGSANGEAAVWSATGGARWARVQLPGPGGPAGGPGQPRRRLTEIAFGPAGWVALGRAQPVRGVAAPLMLTSPDGATWAKAPAMDGAPQAVAAGPGGYVAVGTGRGAAAVWRSADLKTWTRGTAARGVLAGPLRLRDVAAAGQGYVAVGARRSGDADVPAVLTSPDGATWTAATAPAPPPGVTGASFARVVAAGGRVLAVGEGRAGGAPASFLAVSADAGRTWQTRPLPAPAAPVAVTATPAGFVLAAPAAKAPVVLASADGLTWRRVPVRGAGTGEQRITALASAGRELLGIGAAADHRGTRLTLLRMAAP</sequence>
<dbReference type="AlphaFoldDB" id="A0A7K0BR10"/>
<feature type="transmembrane region" description="Helical" evidence="2">
    <location>
        <begin position="88"/>
        <end position="112"/>
    </location>
</feature>
<dbReference type="InterPro" id="IPR036278">
    <property type="entry name" value="Sialidase_sf"/>
</dbReference>
<feature type="region of interest" description="Disordered" evidence="1">
    <location>
        <begin position="1"/>
        <end position="32"/>
    </location>
</feature>
<comment type="caution">
    <text evidence="3">The sequence shown here is derived from an EMBL/GenBank/DDBJ whole genome shotgun (WGS) entry which is preliminary data.</text>
</comment>
<keyword evidence="2" id="KW-0812">Transmembrane</keyword>
<accession>A0A7K0BR10</accession>
<proteinExistence type="predicted"/>
<dbReference type="EMBL" id="WEGH01000001">
    <property type="protein sequence ID" value="MQY03362.1"/>
    <property type="molecule type" value="Genomic_DNA"/>
</dbReference>
<evidence type="ECO:0000256" key="1">
    <source>
        <dbReference type="SAM" id="MobiDB-lite"/>
    </source>
</evidence>
<dbReference type="Proteomes" id="UP000487268">
    <property type="component" value="Unassembled WGS sequence"/>
</dbReference>
<organism evidence="3 4">
    <name type="scientific">Actinomadura macrotermitis</name>
    <dbReference type="NCBI Taxonomy" id="2585200"/>
    <lineage>
        <taxon>Bacteria</taxon>
        <taxon>Bacillati</taxon>
        <taxon>Actinomycetota</taxon>
        <taxon>Actinomycetes</taxon>
        <taxon>Streptosporangiales</taxon>
        <taxon>Thermomonosporaceae</taxon>
        <taxon>Actinomadura</taxon>
    </lineage>
</organism>
<keyword evidence="4" id="KW-1185">Reference proteome</keyword>